<sequence>MVFIKLFLGMSFSFLIDYLLYRFFIAKGVNKKKALLVTLLFSITHKIGVFVALKYVELI</sequence>
<feature type="transmembrane region" description="Helical" evidence="1">
    <location>
        <begin position="6"/>
        <end position="24"/>
    </location>
</feature>
<protein>
    <submittedName>
        <fullName evidence="2">Uncharacterized protein</fullName>
    </submittedName>
</protein>
<proteinExistence type="predicted"/>
<dbReference type="EMBL" id="CP002859">
    <property type="protein sequence ID" value="AEI51918.1"/>
    <property type="molecule type" value="Genomic_DNA"/>
</dbReference>
<dbReference type="KEGG" id="rsi:Runsl_5628"/>
<dbReference type="Proteomes" id="UP000000493">
    <property type="component" value="Chromosome"/>
</dbReference>
<organism evidence="2 3">
    <name type="scientific">Runella slithyformis (strain ATCC 29530 / DSM 19594 / LMG 11500 / NCIMB 11436 / LSU 4)</name>
    <dbReference type="NCBI Taxonomy" id="761193"/>
    <lineage>
        <taxon>Bacteria</taxon>
        <taxon>Pseudomonadati</taxon>
        <taxon>Bacteroidota</taxon>
        <taxon>Cytophagia</taxon>
        <taxon>Cytophagales</taxon>
        <taxon>Spirosomataceae</taxon>
        <taxon>Runella</taxon>
    </lineage>
</organism>
<gene>
    <name evidence="2" type="ordered locus">Runsl_5628</name>
</gene>
<feature type="transmembrane region" description="Helical" evidence="1">
    <location>
        <begin position="36"/>
        <end position="56"/>
    </location>
</feature>
<reference evidence="3" key="1">
    <citation type="submission" date="2011-06" db="EMBL/GenBank/DDBJ databases">
        <title>The complete genome of chromosome of Runella slithyformis DSM 19594.</title>
        <authorList>
            <consortium name="US DOE Joint Genome Institute (JGI-PGF)"/>
            <person name="Lucas S."/>
            <person name="Han J."/>
            <person name="Lapidus A."/>
            <person name="Bruce D."/>
            <person name="Goodwin L."/>
            <person name="Pitluck S."/>
            <person name="Peters L."/>
            <person name="Kyrpides N."/>
            <person name="Mavromatis K."/>
            <person name="Ivanova N."/>
            <person name="Ovchinnikova G."/>
            <person name="Zhang X."/>
            <person name="Misra M."/>
            <person name="Detter J.C."/>
            <person name="Tapia R."/>
            <person name="Han C."/>
            <person name="Land M."/>
            <person name="Hauser L."/>
            <person name="Markowitz V."/>
            <person name="Cheng J.-F."/>
            <person name="Hugenholtz P."/>
            <person name="Woyke T."/>
            <person name="Wu D."/>
            <person name="Tindall B."/>
            <person name="Faehrich R."/>
            <person name="Brambilla E."/>
            <person name="Klenk H.-P."/>
            <person name="Eisen J.A."/>
        </authorList>
    </citation>
    <scope>NUCLEOTIDE SEQUENCE [LARGE SCALE GENOMIC DNA]</scope>
    <source>
        <strain evidence="3">ATCC 29530 / DSM 19594 / LMG 11500 / NCIMB 11436 / LSU 4</strain>
    </source>
</reference>
<accession>A0A7U4E8P2</accession>
<keyword evidence="1" id="KW-0812">Transmembrane</keyword>
<dbReference type="AlphaFoldDB" id="A0A7U4E8P2"/>
<keyword evidence="1" id="KW-0472">Membrane</keyword>
<evidence type="ECO:0000313" key="2">
    <source>
        <dbReference type="EMBL" id="AEI51918.1"/>
    </source>
</evidence>
<keyword evidence="1" id="KW-1133">Transmembrane helix</keyword>
<name>A0A7U4E8P2_RUNSL</name>
<keyword evidence="3" id="KW-1185">Reference proteome</keyword>
<reference evidence="2 3" key="2">
    <citation type="journal article" date="2012" name="Stand. Genomic Sci.">
        <title>Complete genome sequence of the aquatic bacterium Runella slithyformis type strain (LSU 4(T)).</title>
        <authorList>
            <person name="Copeland A."/>
            <person name="Zhang X."/>
            <person name="Misra M."/>
            <person name="Lapidus A."/>
            <person name="Nolan M."/>
            <person name="Lucas S."/>
            <person name="Deshpande S."/>
            <person name="Cheng J.F."/>
            <person name="Tapia R."/>
            <person name="Goodwin L.A."/>
            <person name="Pitluck S."/>
            <person name="Liolios K."/>
            <person name="Pagani I."/>
            <person name="Ivanova N."/>
            <person name="Mikhailova N."/>
            <person name="Pati A."/>
            <person name="Chen A."/>
            <person name="Palaniappan K."/>
            <person name="Land M."/>
            <person name="Hauser L."/>
            <person name="Pan C."/>
            <person name="Jeffries C.D."/>
            <person name="Detter J.C."/>
            <person name="Brambilla E.M."/>
            <person name="Rohde M."/>
            <person name="Djao O.D."/>
            <person name="Goker M."/>
            <person name="Sikorski J."/>
            <person name="Tindall B.J."/>
            <person name="Woyke T."/>
            <person name="Bristow J."/>
            <person name="Eisen J.A."/>
            <person name="Markowitz V."/>
            <person name="Hugenholtz P."/>
            <person name="Kyrpides N.C."/>
            <person name="Klenk H.P."/>
            <person name="Mavromatis K."/>
        </authorList>
    </citation>
    <scope>NUCLEOTIDE SEQUENCE [LARGE SCALE GENOMIC DNA]</scope>
    <source>
        <strain evidence="3">ATCC 29530 / DSM 19594 / LMG 11500 / NCIMB 11436 / LSU 4</strain>
    </source>
</reference>
<evidence type="ECO:0000313" key="3">
    <source>
        <dbReference type="Proteomes" id="UP000000493"/>
    </source>
</evidence>
<evidence type="ECO:0000256" key="1">
    <source>
        <dbReference type="SAM" id="Phobius"/>
    </source>
</evidence>